<sequence length="458" mass="49224">MEISENVIKGASSGGLSVPSLLPLIAFSLRVMASHSATQDVKLRLAIIRGKEIDYVKAIAKTVELELESMAPVPEGNTGKNVAEDWLQDVKKALKEITHLEDESRAPATREEWYTTVKNRFRGLLISTPLKGNLGKIYTDLMAIQQNAKRESDSRRARNAQSQALANANASPAPVFSSLTELPGTGNSGSKFLTNLSSKSRSMLSFPRTSNRSTSRGLPIHSQNDLTVSVPQPNIRQGQHSVPPLPVQNVGTAGYNANPQENTKPYVPQPIMPWDEHNRFIPQGFRLAPASHSNHSSSSVGQGPVSSILGPPVRNSSETTRPNNVINTGSNNTSDFVPGHAHHLVGMRLRNLHPTSLGSQCGFRIPRRTSMHDNASSSSLGSSGSYWSSESQYQAYLQQSGYLQPSGQAGTSANPFGQAPHGGQSGAGSSNHSSSHSHGYVVASFPTAMKLIELNTSH</sequence>
<dbReference type="AlphaFoldDB" id="A0AA39K0N2"/>
<organism evidence="2 3">
    <name type="scientific">Armillaria tabescens</name>
    <name type="common">Ringless honey mushroom</name>
    <name type="synonym">Agaricus tabescens</name>
    <dbReference type="NCBI Taxonomy" id="1929756"/>
    <lineage>
        <taxon>Eukaryota</taxon>
        <taxon>Fungi</taxon>
        <taxon>Dikarya</taxon>
        <taxon>Basidiomycota</taxon>
        <taxon>Agaricomycotina</taxon>
        <taxon>Agaricomycetes</taxon>
        <taxon>Agaricomycetidae</taxon>
        <taxon>Agaricales</taxon>
        <taxon>Marasmiineae</taxon>
        <taxon>Physalacriaceae</taxon>
        <taxon>Desarmillaria</taxon>
    </lineage>
</organism>
<name>A0AA39K0N2_ARMTA</name>
<feature type="compositionally biased region" description="Polar residues" evidence="1">
    <location>
        <begin position="404"/>
        <end position="415"/>
    </location>
</feature>
<feature type="region of interest" description="Disordered" evidence="1">
    <location>
        <begin position="313"/>
        <end position="334"/>
    </location>
</feature>
<dbReference type="GeneID" id="85357306"/>
<dbReference type="Proteomes" id="UP001175211">
    <property type="component" value="Unassembled WGS sequence"/>
</dbReference>
<gene>
    <name evidence="2" type="ORF">EV420DRAFT_1558914</name>
</gene>
<feature type="compositionally biased region" description="Low complexity" evidence="1">
    <location>
        <begin position="159"/>
        <end position="174"/>
    </location>
</feature>
<feature type="compositionally biased region" description="Low complexity" evidence="1">
    <location>
        <begin position="427"/>
        <end position="438"/>
    </location>
</feature>
<comment type="caution">
    <text evidence="2">The sequence shown here is derived from an EMBL/GenBank/DDBJ whole genome shotgun (WGS) entry which is preliminary data.</text>
</comment>
<feature type="region of interest" description="Disordered" evidence="1">
    <location>
        <begin position="149"/>
        <end position="182"/>
    </location>
</feature>
<feature type="region of interest" description="Disordered" evidence="1">
    <location>
        <begin position="404"/>
        <end position="438"/>
    </location>
</feature>
<protein>
    <submittedName>
        <fullName evidence="2">Uncharacterized protein</fullName>
    </submittedName>
</protein>
<evidence type="ECO:0000313" key="2">
    <source>
        <dbReference type="EMBL" id="KAK0452112.1"/>
    </source>
</evidence>
<keyword evidence="3" id="KW-1185">Reference proteome</keyword>
<evidence type="ECO:0000256" key="1">
    <source>
        <dbReference type="SAM" id="MobiDB-lite"/>
    </source>
</evidence>
<feature type="compositionally biased region" description="Polar residues" evidence="1">
    <location>
        <begin position="314"/>
        <end position="334"/>
    </location>
</feature>
<dbReference type="EMBL" id="JAUEPS010000031">
    <property type="protein sequence ID" value="KAK0452112.1"/>
    <property type="molecule type" value="Genomic_DNA"/>
</dbReference>
<evidence type="ECO:0000313" key="3">
    <source>
        <dbReference type="Proteomes" id="UP001175211"/>
    </source>
</evidence>
<accession>A0AA39K0N2</accession>
<proteinExistence type="predicted"/>
<reference evidence="2" key="1">
    <citation type="submission" date="2023-06" db="EMBL/GenBank/DDBJ databases">
        <authorList>
            <consortium name="Lawrence Berkeley National Laboratory"/>
            <person name="Ahrendt S."/>
            <person name="Sahu N."/>
            <person name="Indic B."/>
            <person name="Wong-Bajracharya J."/>
            <person name="Merenyi Z."/>
            <person name="Ke H.-M."/>
            <person name="Monk M."/>
            <person name="Kocsube S."/>
            <person name="Drula E."/>
            <person name="Lipzen A."/>
            <person name="Balint B."/>
            <person name="Henrissat B."/>
            <person name="Andreopoulos B."/>
            <person name="Martin F.M."/>
            <person name="Harder C.B."/>
            <person name="Rigling D."/>
            <person name="Ford K.L."/>
            <person name="Foster G.D."/>
            <person name="Pangilinan J."/>
            <person name="Papanicolaou A."/>
            <person name="Barry K."/>
            <person name="LaButti K."/>
            <person name="Viragh M."/>
            <person name="Koriabine M."/>
            <person name="Yan M."/>
            <person name="Riley R."/>
            <person name="Champramary S."/>
            <person name="Plett K.L."/>
            <person name="Tsai I.J."/>
            <person name="Slot J."/>
            <person name="Sipos G."/>
            <person name="Plett J."/>
            <person name="Nagy L.G."/>
            <person name="Grigoriev I.V."/>
        </authorList>
    </citation>
    <scope>NUCLEOTIDE SEQUENCE</scope>
    <source>
        <strain evidence="2">CCBAS 213</strain>
    </source>
</reference>
<dbReference type="RefSeq" id="XP_060327946.1">
    <property type="nucleotide sequence ID" value="XM_060473758.1"/>
</dbReference>
<feature type="region of interest" description="Disordered" evidence="1">
    <location>
        <begin position="200"/>
        <end position="226"/>
    </location>
</feature>